<name>A0A1C4WZ84_9ACTN</name>
<organism evidence="2 3">
    <name type="scientific">Micromonospora mirobrigensis</name>
    <dbReference type="NCBI Taxonomy" id="262898"/>
    <lineage>
        <taxon>Bacteria</taxon>
        <taxon>Bacillati</taxon>
        <taxon>Actinomycetota</taxon>
        <taxon>Actinomycetes</taxon>
        <taxon>Micromonosporales</taxon>
        <taxon>Micromonosporaceae</taxon>
        <taxon>Micromonospora</taxon>
    </lineage>
</organism>
<reference evidence="3" key="1">
    <citation type="submission" date="2016-06" db="EMBL/GenBank/DDBJ databases">
        <authorList>
            <person name="Varghese N."/>
            <person name="Submissions Spin"/>
        </authorList>
    </citation>
    <scope>NUCLEOTIDE SEQUENCE [LARGE SCALE GENOMIC DNA]</scope>
    <source>
        <strain evidence="3">DSM 44830</strain>
    </source>
</reference>
<keyword evidence="3" id="KW-1185">Reference proteome</keyword>
<dbReference type="EMBL" id="FMCX01000002">
    <property type="protein sequence ID" value="SCF01567.1"/>
    <property type="molecule type" value="Genomic_DNA"/>
</dbReference>
<accession>A0A1C4WZ84</accession>
<feature type="signal peptide" evidence="1">
    <location>
        <begin position="1"/>
        <end position="30"/>
    </location>
</feature>
<gene>
    <name evidence="2" type="ORF">GA0070564_102610</name>
</gene>
<evidence type="ECO:0000313" key="2">
    <source>
        <dbReference type="EMBL" id="SCF01567.1"/>
    </source>
</evidence>
<dbReference type="AlphaFoldDB" id="A0A1C4WZ84"/>
<dbReference type="Proteomes" id="UP000199504">
    <property type="component" value="Unassembled WGS sequence"/>
</dbReference>
<keyword evidence="1" id="KW-0732">Signal</keyword>
<evidence type="ECO:0000256" key="1">
    <source>
        <dbReference type="SAM" id="SignalP"/>
    </source>
</evidence>
<feature type="chain" id="PRO_5008707434" evidence="1">
    <location>
        <begin position="31"/>
        <end position="219"/>
    </location>
</feature>
<dbReference type="RefSeq" id="WP_141714742.1">
    <property type="nucleotide sequence ID" value="NZ_FMCX01000002.1"/>
</dbReference>
<proteinExistence type="predicted"/>
<evidence type="ECO:0000313" key="3">
    <source>
        <dbReference type="Proteomes" id="UP000199504"/>
    </source>
</evidence>
<protein>
    <submittedName>
        <fullName evidence="2">Uncharacterized protein</fullName>
    </submittedName>
</protein>
<sequence length="219" mass="23230">MSHARILRKVIGVVATASVMIVGIPASAQAYNDVTRTCNTPELPGKCRIFATGDKYSDVGRMMVQGPYGPEEAVWQTILWFKTELYYPEAVVGNQFTVNFDTYVRGQIVRNAAAKNSGLVPGDVALASTVYLYFPQPSGGGSISLGGILSANVGVTPKQNQYLMNNGSSTGSTAILANGTVIVNAQGVFRGPSYRQSSTVVTIPPTGKVILTYDADQAL</sequence>